<keyword evidence="4" id="KW-0175">Coiled coil</keyword>
<keyword evidence="7" id="KW-1185">Reference proteome</keyword>
<dbReference type="PANTHER" id="PTHR22767">
    <property type="entry name" value="N-TERMINAL ACETYLTRANSFERASE-RELATED"/>
    <property type="match status" value="1"/>
</dbReference>
<proteinExistence type="inferred from homology"/>
<organism evidence="6">
    <name type="scientific">Oppiella nova</name>
    <dbReference type="NCBI Taxonomy" id="334625"/>
    <lineage>
        <taxon>Eukaryota</taxon>
        <taxon>Metazoa</taxon>
        <taxon>Ecdysozoa</taxon>
        <taxon>Arthropoda</taxon>
        <taxon>Chelicerata</taxon>
        <taxon>Arachnida</taxon>
        <taxon>Acari</taxon>
        <taxon>Acariformes</taxon>
        <taxon>Sarcoptiformes</taxon>
        <taxon>Oribatida</taxon>
        <taxon>Brachypylina</taxon>
        <taxon>Oppioidea</taxon>
        <taxon>Oppiidae</taxon>
        <taxon>Oppiella</taxon>
    </lineage>
</organism>
<evidence type="ECO:0000313" key="6">
    <source>
        <dbReference type="EMBL" id="CAD7643036.1"/>
    </source>
</evidence>
<dbReference type="InterPro" id="IPR019183">
    <property type="entry name" value="NAA25_NatB_aux_su"/>
</dbReference>
<dbReference type="SUPFAM" id="SSF48452">
    <property type="entry name" value="TPR-like"/>
    <property type="match status" value="1"/>
</dbReference>
<sequence length="983" mass="112094">MDTRWTDCLDNGNNKKALQEADKVLKKQKDLVCAKVLKSLALLRLGRQEESLRLLQEVHSDSPTDDSTLQAMTICYRELHKIELIADAYEKALKKEPKNEELHSHLFMAYVRLSDYKKQQLAAINLYRLKPKNPYYFWAVMSVLMQAISAKDATIAQTVTLPLAEKMCKKFLDENKIEAEAEVELYILILEKQKKYNEMLALMDSPIGAKLSNHLDFLFKRRADLLRLLDRYEDAFEAYKQLIDNNLDQIDYYKEIISISFALNDKSGKDSNATQNHYLCLVMNFIDNCIEKSGISSALVDDNRADQPKPVPRLRGPYLAKMLLFGLLDKRQRTQGDVQQLLKQMTNSATDLLFEYFVEFGSKQAAIYDLFYALEEIHLTEEEVQTLILEMKQSISRISQDYKDLNSMHKLMTYHYVRHFLGQNDALSRDNRQKLVEHLNEMYENYYKNIILKSDVMPTEAQSTDPFVTLMACILFADNDLDDDMLSQTIILLEKSLIKTVGASHSLLESLDVKHIQYDSLGYVITTAMITGAHFTSSSQLLGNTLKFYSANFKDTLDYLISCYKFGSFTKVQEILSFRDRLNNSLQYCLSAVERMVLDLILETKNHDSTKDIINYMEIDVENDKFVWNEISDNRDFSVIRSNHQKSERLMKDNEKQTFADEILWLKIRNLIIRAIAASHNLASGKPEVSKEEFTNNNTKNGAETNGTVIRSNADMLRDLSLKFKEYISCVHSSKFADSLISIDGPNRAIAASHNLASGKPEVSKEEFTNNNTKNGAETNGTVIRSNADMLRDLSLKFKEYMSCVHSSKFADSLISIDGPNRSRIVLFKESLLTDIKSGDIFAIIVDKLEEVVKNTKTLFCIQSTLEQLTNAIETLSIAIIFLGFCQSIMKSSLNINSNKKNRRKKETSGSAEETTSGLVKTYDSLISKFEESAQRIDTILKSLNISSVFDERFASNQSMRWLLLTSVAIGIGGQISVTKRSA</sequence>
<dbReference type="AlphaFoldDB" id="A0A7R9QEV6"/>
<evidence type="ECO:0000256" key="3">
    <source>
        <dbReference type="ARBA" id="ARBA00029872"/>
    </source>
</evidence>
<evidence type="ECO:0000256" key="1">
    <source>
        <dbReference type="ARBA" id="ARBA00006298"/>
    </source>
</evidence>
<dbReference type="PANTHER" id="PTHR22767:SF3">
    <property type="entry name" value="N-ALPHA-ACETYLTRANSFERASE 25, NATB AUXILIARY SUBUNIT"/>
    <property type="match status" value="1"/>
</dbReference>
<gene>
    <name evidence="6" type="ORF">ONB1V03_LOCUS3924</name>
</gene>
<dbReference type="Gene3D" id="1.25.40.1040">
    <property type="match status" value="1"/>
</dbReference>
<evidence type="ECO:0000313" key="7">
    <source>
        <dbReference type="Proteomes" id="UP000728032"/>
    </source>
</evidence>
<evidence type="ECO:0000256" key="2">
    <source>
        <dbReference type="ARBA" id="ARBA00022803"/>
    </source>
</evidence>
<feature type="coiled-coil region" evidence="4">
    <location>
        <begin position="222"/>
        <end position="249"/>
    </location>
</feature>
<feature type="region of interest" description="Disordered" evidence="5">
    <location>
        <begin position="761"/>
        <end position="780"/>
    </location>
</feature>
<name>A0A7R9QEV6_9ACAR</name>
<dbReference type="InterPro" id="IPR011990">
    <property type="entry name" value="TPR-like_helical_dom_sf"/>
</dbReference>
<feature type="compositionally biased region" description="Polar residues" evidence="5">
    <location>
        <begin position="769"/>
        <end position="780"/>
    </location>
</feature>
<accession>A0A7R9QEV6</accession>
<dbReference type="OrthoDB" id="1874341at2759"/>
<dbReference type="EMBL" id="OC916067">
    <property type="protein sequence ID" value="CAD7643036.1"/>
    <property type="molecule type" value="Genomic_DNA"/>
</dbReference>
<keyword evidence="2" id="KW-0802">TPR repeat</keyword>
<dbReference type="EMBL" id="CAJPVJ010001242">
    <property type="protein sequence ID" value="CAG2164368.1"/>
    <property type="molecule type" value="Genomic_DNA"/>
</dbReference>
<evidence type="ECO:0000256" key="5">
    <source>
        <dbReference type="SAM" id="MobiDB-lite"/>
    </source>
</evidence>
<reference evidence="6" key="1">
    <citation type="submission" date="2020-11" db="EMBL/GenBank/DDBJ databases">
        <authorList>
            <person name="Tran Van P."/>
        </authorList>
    </citation>
    <scope>NUCLEOTIDE SEQUENCE</scope>
</reference>
<dbReference type="GO" id="GO:0031416">
    <property type="term" value="C:NatB complex"/>
    <property type="evidence" value="ECO:0007669"/>
    <property type="project" value="TreeGrafter"/>
</dbReference>
<dbReference type="Pfam" id="PF09797">
    <property type="entry name" value="NatB_MDM20"/>
    <property type="match status" value="2"/>
</dbReference>
<comment type="similarity">
    <text evidence="1">Belongs to the MDM20/NAA25 family.</text>
</comment>
<evidence type="ECO:0000256" key="4">
    <source>
        <dbReference type="SAM" id="Coils"/>
    </source>
</evidence>
<protein>
    <recommendedName>
        <fullName evidence="3">N-terminal acetyltransferase B complex subunit MDM20 homolog</fullName>
    </recommendedName>
</protein>
<dbReference type="Proteomes" id="UP000728032">
    <property type="component" value="Unassembled WGS sequence"/>
</dbReference>